<dbReference type="AlphaFoldDB" id="A0A151JM98"/>
<evidence type="ECO:0000313" key="2">
    <source>
        <dbReference type="EMBL" id="KYN26663.1"/>
    </source>
</evidence>
<dbReference type="InterPro" id="IPR001969">
    <property type="entry name" value="Aspartic_peptidase_AS"/>
</dbReference>
<organism evidence="2 3">
    <name type="scientific">Trachymyrmex cornetzi</name>
    <dbReference type="NCBI Taxonomy" id="471704"/>
    <lineage>
        <taxon>Eukaryota</taxon>
        <taxon>Metazoa</taxon>
        <taxon>Ecdysozoa</taxon>
        <taxon>Arthropoda</taxon>
        <taxon>Hexapoda</taxon>
        <taxon>Insecta</taxon>
        <taxon>Pterygota</taxon>
        <taxon>Neoptera</taxon>
        <taxon>Endopterygota</taxon>
        <taxon>Hymenoptera</taxon>
        <taxon>Apocrita</taxon>
        <taxon>Aculeata</taxon>
        <taxon>Formicoidea</taxon>
        <taxon>Formicidae</taxon>
        <taxon>Myrmicinae</taxon>
        <taxon>Trachymyrmex</taxon>
    </lineage>
</organism>
<dbReference type="STRING" id="471704.A0A151JM98"/>
<sequence length="448" mass="49839">MQQLVTQLVSSIRINNADSQGSISTSDLPGPPVQDFRPVLSTVPVAQAVNLLTSQLPSFSGLEDENVDICIEKVECTINDSWTNLKQAISGRFRRDIPYHVTFQKGINFLISGIGNASIRASASMIQAESLDQFLEKMHVLPLAYGNPKKLPSSSLKMIKNEVVTSEKVNSFPDSSKDLFCVYFRTKGHVRDDCARLKRKEQNRPVSSSTQSSSVVSIEESPSFSAESSQTTEPSPSFSSHVAYVESGSTFNISDNIVKVTSINDISCSLDALIDTGSAVSLIPLMTSPSKLLLGYDQRNNSDANLIKLLNEIANINKDFSLEREKSRELALNIANKIKFYNKQEGRENVNDEPRFGRPSMSKTDENVQEVKEFVLKNRRITIREIADDLNISFGSCQSILTDVLGMTRVSAKFVPKLLNFDQKQRRMNIAQDMLNDVNDDPDLLKRL</sequence>
<keyword evidence="3" id="KW-1185">Reference proteome</keyword>
<evidence type="ECO:0000313" key="3">
    <source>
        <dbReference type="Proteomes" id="UP000078492"/>
    </source>
</evidence>
<dbReference type="EMBL" id="KQ979004">
    <property type="protein sequence ID" value="KYN26663.1"/>
    <property type="molecule type" value="Genomic_DNA"/>
</dbReference>
<protein>
    <submittedName>
        <fullName evidence="2">Uncharacterized protein</fullName>
    </submittedName>
</protein>
<proteinExistence type="predicted"/>
<name>A0A151JM98_9HYME</name>
<dbReference type="PROSITE" id="PS00141">
    <property type="entry name" value="ASP_PROTEASE"/>
    <property type="match status" value="1"/>
</dbReference>
<feature type="compositionally biased region" description="Polar residues" evidence="1">
    <location>
        <begin position="226"/>
        <end position="239"/>
    </location>
</feature>
<dbReference type="GO" id="GO:0004190">
    <property type="term" value="F:aspartic-type endopeptidase activity"/>
    <property type="evidence" value="ECO:0007669"/>
    <property type="project" value="InterPro"/>
</dbReference>
<dbReference type="PANTHER" id="PTHR46060">
    <property type="entry name" value="MARINER MOS1 TRANSPOSASE-LIKE PROTEIN"/>
    <property type="match status" value="1"/>
</dbReference>
<dbReference type="InterPro" id="IPR052709">
    <property type="entry name" value="Transposase-MT_Hybrid"/>
</dbReference>
<reference evidence="2 3" key="1">
    <citation type="submission" date="2015-09" db="EMBL/GenBank/DDBJ databases">
        <title>Trachymyrmex cornetzi WGS genome.</title>
        <authorList>
            <person name="Nygaard S."/>
            <person name="Hu H."/>
            <person name="Boomsma J."/>
            <person name="Zhang G."/>
        </authorList>
    </citation>
    <scope>NUCLEOTIDE SEQUENCE [LARGE SCALE GENOMIC DNA]</scope>
    <source>
        <strain evidence="2">Tcor2-1</strain>
        <tissue evidence="2">Whole body</tissue>
    </source>
</reference>
<feature type="compositionally biased region" description="Low complexity" evidence="1">
    <location>
        <begin position="206"/>
        <end position="225"/>
    </location>
</feature>
<feature type="region of interest" description="Disordered" evidence="1">
    <location>
        <begin position="199"/>
        <end position="239"/>
    </location>
</feature>
<dbReference type="Proteomes" id="UP000078492">
    <property type="component" value="Unassembled WGS sequence"/>
</dbReference>
<dbReference type="GO" id="GO:0006508">
    <property type="term" value="P:proteolysis"/>
    <property type="evidence" value="ECO:0007669"/>
    <property type="project" value="InterPro"/>
</dbReference>
<gene>
    <name evidence="2" type="ORF">ALC57_03963</name>
</gene>
<dbReference type="PANTHER" id="PTHR46060:SF1">
    <property type="entry name" value="MARINER MOS1 TRANSPOSASE-LIKE PROTEIN"/>
    <property type="match status" value="1"/>
</dbReference>
<evidence type="ECO:0000256" key="1">
    <source>
        <dbReference type="SAM" id="MobiDB-lite"/>
    </source>
</evidence>
<accession>A0A151JM98</accession>